<organism evidence="3 4">
    <name type="scientific">Phialemonium thermophilum</name>
    <dbReference type="NCBI Taxonomy" id="223376"/>
    <lineage>
        <taxon>Eukaryota</taxon>
        <taxon>Fungi</taxon>
        <taxon>Dikarya</taxon>
        <taxon>Ascomycota</taxon>
        <taxon>Pezizomycotina</taxon>
        <taxon>Sordariomycetes</taxon>
        <taxon>Sordariomycetidae</taxon>
        <taxon>Cephalothecales</taxon>
        <taxon>Cephalothecaceae</taxon>
        <taxon>Phialemonium</taxon>
    </lineage>
</organism>
<keyword evidence="4" id="KW-1185">Reference proteome</keyword>
<accession>A0ABR3WVD4</accession>
<proteinExistence type="predicted"/>
<dbReference type="PANTHER" id="PTHR48081:SF8">
    <property type="entry name" value="ALPHA_BETA HYDROLASE FOLD-3 DOMAIN-CONTAINING PROTEIN-RELATED"/>
    <property type="match status" value="1"/>
</dbReference>
<dbReference type="Gene3D" id="3.40.50.1820">
    <property type="entry name" value="alpha/beta hydrolase"/>
    <property type="match status" value="1"/>
</dbReference>
<evidence type="ECO:0000256" key="1">
    <source>
        <dbReference type="ARBA" id="ARBA00022801"/>
    </source>
</evidence>
<protein>
    <recommendedName>
        <fullName evidence="2">Alpha/beta hydrolase fold-3 domain-containing protein</fullName>
    </recommendedName>
</protein>
<dbReference type="PANTHER" id="PTHR48081">
    <property type="entry name" value="AB HYDROLASE SUPERFAMILY PROTEIN C4A8.06C"/>
    <property type="match status" value="1"/>
</dbReference>
<feature type="domain" description="Alpha/beta hydrolase fold-3" evidence="2">
    <location>
        <begin position="134"/>
        <end position="349"/>
    </location>
</feature>
<dbReference type="InterPro" id="IPR013094">
    <property type="entry name" value="AB_hydrolase_3"/>
</dbReference>
<reference evidence="3 4" key="1">
    <citation type="journal article" date="2024" name="Commun. Biol.">
        <title>Comparative genomic analysis of thermophilic fungi reveals convergent evolutionary adaptations and gene losses.</title>
        <authorList>
            <person name="Steindorff A.S."/>
            <person name="Aguilar-Pontes M.V."/>
            <person name="Robinson A.J."/>
            <person name="Andreopoulos B."/>
            <person name="LaButti K."/>
            <person name="Kuo A."/>
            <person name="Mondo S."/>
            <person name="Riley R."/>
            <person name="Otillar R."/>
            <person name="Haridas S."/>
            <person name="Lipzen A."/>
            <person name="Grimwood J."/>
            <person name="Schmutz J."/>
            <person name="Clum A."/>
            <person name="Reid I.D."/>
            <person name="Moisan M.C."/>
            <person name="Butler G."/>
            <person name="Nguyen T.T.M."/>
            <person name="Dewar K."/>
            <person name="Conant G."/>
            <person name="Drula E."/>
            <person name="Henrissat B."/>
            <person name="Hansel C."/>
            <person name="Singer S."/>
            <person name="Hutchinson M.I."/>
            <person name="de Vries R.P."/>
            <person name="Natvig D.O."/>
            <person name="Powell A.J."/>
            <person name="Tsang A."/>
            <person name="Grigoriev I.V."/>
        </authorList>
    </citation>
    <scope>NUCLEOTIDE SEQUENCE [LARGE SCALE GENOMIC DNA]</scope>
    <source>
        <strain evidence="3 4">ATCC 24622</strain>
    </source>
</reference>
<comment type="caution">
    <text evidence="3">The sequence shown here is derived from an EMBL/GenBank/DDBJ whole genome shotgun (WGS) entry which is preliminary data.</text>
</comment>
<sequence>MADWKSPKQAAKLLSFCALLLLDLGVHLILDLFRNALGPGRPCPAWTFRQALRIRVTKSLLRWASVLRITSTLSLDAGPEGERFCLVPPAPRQFYLGVMRDPAVRPHTIGGTWTPAPPHGCARAGRRDDEMRVVLHFHGGAYVMGNGRDEDTGFLAETYLSQAGFTHVFTPQYRLATSPDGRFPAALQDALSAYWHLVAGLGIPPQRIVVAGDSAGGNVVVALLRYLFEYGEKTQLPWPAAVLLWSPWTSIAASNRAADIRASPNYATDYIHENFPLWGVQGLTGGGVISAHDPYLSPGDGNGFNSASPIWVHTGRLEVLFENNADFVDTFRRAGTSVEWDVDANCPHDVGLMGRKLKFEKEALAAAARAGRFAARHFR</sequence>
<keyword evidence="1" id="KW-0378">Hydrolase</keyword>
<dbReference type="EMBL" id="JAZHXJ010000234">
    <property type="protein sequence ID" value="KAL1867648.1"/>
    <property type="molecule type" value="Genomic_DNA"/>
</dbReference>
<dbReference type="Proteomes" id="UP001586593">
    <property type="component" value="Unassembled WGS sequence"/>
</dbReference>
<dbReference type="Pfam" id="PF07859">
    <property type="entry name" value="Abhydrolase_3"/>
    <property type="match status" value="1"/>
</dbReference>
<dbReference type="InterPro" id="IPR029058">
    <property type="entry name" value="AB_hydrolase_fold"/>
</dbReference>
<evidence type="ECO:0000313" key="4">
    <source>
        <dbReference type="Proteomes" id="UP001586593"/>
    </source>
</evidence>
<dbReference type="InterPro" id="IPR050300">
    <property type="entry name" value="GDXG_lipolytic_enzyme"/>
</dbReference>
<name>A0ABR3WVD4_9PEZI</name>
<evidence type="ECO:0000259" key="2">
    <source>
        <dbReference type="Pfam" id="PF07859"/>
    </source>
</evidence>
<evidence type="ECO:0000313" key="3">
    <source>
        <dbReference type="EMBL" id="KAL1867648.1"/>
    </source>
</evidence>
<dbReference type="SUPFAM" id="SSF53474">
    <property type="entry name" value="alpha/beta-Hydrolases"/>
    <property type="match status" value="1"/>
</dbReference>
<gene>
    <name evidence="3" type="ORF">VTK73DRAFT_4047</name>
</gene>